<dbReference type="RefSeq" id="WP_184273376.1">
    <property type="nucleotide sequence ID" value="NZ_JACHKY010000007.1"/>
</dbReference>
<accession>A0A7W7IST2</accession>
<evidence type="ECO:0008006" key="3">
    <source>
        <dbReference type="Google" id="ProtNLM"/>
    </source>
</evidence>
<dbReference type="EMBL" id="JACHKY010000007">
    <property type="protein sequence ID" value="MBB4799663.1"/>
    <property type="molecule type" value="Genomic_DNA"/>
</dbReference>
<proteinExistence type="predicted"/>
<dbReference type="AlphaFoldDB" id="A0A7W7IST2"/>
<protein>
    <recommendedName>
        <fullName evidence="3">DNA transfer protein</fullName>
    </recommendedName>
</protein>
<comment type="caution">
    <text evidence="1">The sequence shown here is derived from an EMBL/GenBank/DDBJ whole genome shotgun (WGS) entry which is preliminary data.</text>
</comment>
<evidence type="ECO:0000313" key="2">
    <source>
        <dbReference type="Proteomes" id="UP000539957"/>
    </source>
</evidence>
<sequence length="287" mass="29185">MAIGTLAAVAIGGGLLGSAALSSSAAKSAGKTVANATDQAAQLQNQQFEKLLQLQMPGYNRGEQASSVYMQALGIPSMTGQPQPTTYQTQPGSSVVGGTGFGGGGAAGAPYRPTMTGRVNYQQEVPETYNDGYSPSAVAGTTQNGVATQVPATAPSATPPLSIADQVMQTPGYQAQLDQGLKSIDRAAPLTGGMYSGRRMKALNDYGQNTFGSYYQDWMNRVGGVAGQGQQVAQNVGQAGMQNAQNVGGLMVQGANAKAQGSLNSAAAWTNAMNTGLGMVGGAKGWF</sequence>
<dbReference type="Proteomes" id="UP000539957">
    <property type="component" value="Unassembled WGS sequence"/>
</dbReference>
<keyword evidence="2" id="KW-1185">Reference proteome</keyword>
<reference evidence="1 2" key="1">
    <citation type="submission" date="2020-08" db="EMBL/GenBank/DDBJ databases">
        <title>Functional genomics of gut bacteria from endangered species of beetles.</title>
        <authorList>
            <person name="Carlos-Shanley C."/>
        </authorList>
    </citation>
    <scope>NUCLEOTIDE SEQUENCE [LARGE SCALE GENOMIC DNA]</scope>
    <source>
        <strain evidence="1 2">S00123</strain>
    </source>
</reference>
<organism evidence="1 2">
    <name type="scientific">Brevundimonas bullata</name>
    <dbReference type="NCBI Taxonomy" id="13160"/>
    <lineage>
        <taxon>Bacteria</taxon>
        <taxon>Pseudomonadati</taxon>
        <taxon>Pseudomonadota</taxon>
        <taxon>Alphaproteobacteria</taxon>
        <taxon>Caulobacterales</taxon>
        <taxon>Caulobacteraceae</taxon>
        <taxon>Brevundimonas</taxon>
    </lineage>
</organism>
<gene>
    <name evidence="1" type="ORF">HNP32_003423</name>
</gene>
<name>A0A7W7IST2_9CAUL</name>
<evidence type="ECO:0000313" key="1">
    <source>
        <dbReference type="EMBL" id="MBB4799663.1"/>
    </source>
</evidence>